<dbReference type="Pfam" id="PF00196">
    <property type="entry name" value="GerE"/>
    <property type="match status" value="1"/>
</dbReference>
<organism evidence="6 7">
    <name type="scientific">Streptomyces paromomycinus</name>
    <name type="common">Streptomyces rimosus subsp. paromomycinus</name>
    <dbReference type="NCBI Taxonomy" id="92743"/>
    <lineage>
        <taxon>Bacteria</taxon>
        <taxon>Bacillati</taxon>
        <taxon>Actinomycetota</taxon>
        <taxon>Actinomycetes</taxon>
        <taxon>Kitasatosporales</taxon>
        <taxon>Streptomycetaceae</taxon>
        <taxon>Streptomyces</taxon>
    </lineage>
</organism>
<dbReference type="PRINTS" id="PR00038">
    <property type="entry name" value="HTHLUXR"/>
</dbReference>
<keyword evidence="3" id="KW-0804">Transcription</keyword>
<comment type="caution">
    <text evidence="6">The sequence shown here is derived from an EMBL/GenBank/DDBJ whole genome shotgun (WGS) entry which is preliminary data.</text>
</comment>
<evidence type="ECO:0000256" key="1">
    <source>
        <dbReference type="ARBA" id="ARBA00023015"/>
    </source>
</evidence>
<proteinExistence type="predicted"/>
<keyword evidence="2 6" id="KW-0238">DNA-binding</keyword>
<feature type="compositionally biased region" description="Low complexity" evidence="4">
    <location>
        <begin position="51"/>
        <end position="63"/>
    </location>
</feature>
<sequence length="81" mass="8585">MVVLMSGGMSNREIARAMGLSEQTVKNYLSTAFRKLGAKNRTEAAARLLHRAPGSPRGSSGARPRSDCPGTGRALPAEETQ</sequence>
<dbReference type="SMART" id="SM00421">
    <property type="entry name" value="HTH_LUXR"/>
    <property type="match status" value="1"/>
</dbReference>
<evidence type="ECO:0000313" key="7">
    <source>
        <dbReference type="Proteomes" id="UP000286746"/>
    </source>
</evidence>
<evidence type="ECO:0000256" key="2">
    <source>
        <dbReference type="ARBA" id="ARBA00023125"/>
    </source>
</evidence>
<dbReference type="InterPro" id="IPR000792">
    <property type="entry name" value="Tscrpt_reg_LuxR_C"/>
</dbReference>
<feature type="domain" description="HTH luxR-type" evidence="5">
    <location>
        <begin position="1"/>
        <end position="52"/>
    </location>
</feature>
<dbReference type="PROSITE" id="PS50043">
    <property type="entry name" value="HTH_LUXR_2"/>
    <property type="match status" value="1"/>
</dbReference>
<evidence type="ECO:0000313" key="6">
    <source>
        <dbReference type="EMBL" id="GCD40992.1"/>
    </source>
</evidence>
<dbReference type="PANTHER" id="PTHR44688">
    <property type="entry name" value="DNA-BINDING TRANSCRIPTIONAL ACTIVATOR DEVR_DOSR"/>
    <property type="match status" value="1"/>
</dbReference>
<dbReference type="InterPro" id="IPR036388">
    <property type="entry name" value="WH-like_DNA-bd_sf"/>
</dbReference>
<dbReference type="AlphaFoldDB" id="A0A401VV93"/>
<dbReference type="Gene3D" id="1.10.10.10">
    <property type="entry name" value="Winged helix-like DNA-binding domain superfamily/Winged helix DNA-binding domain"/>
    <property type="match status" value="1"/>
</dbReference>
<accession>A0A401VV93</accession>
<dbReference type="PANTHER" id="PTHR44688:SF16">
    <property type="entry name" value="DNA-BINDING TRANSCRIPTIONAL ACTIVATOR DEVR_DOSR"/>
    <property type="match status" value="1"/>
</dbReference>
<dbReference type="GO" id="GO:0006355">
    <property type="term" value="P:regulation of DNA-templated transcription"/>
    <property type="evidence" value="ECO:0007669"/>
    <property type="project" value="InterPro"/>
</dbReference>
<protein>
    <submittedName>
        <fullName evidence="6">DNA-binding response regulator</fullName>
    </submittedName>
</protein>
<keyword evidence="7" id="KW-1185">Reference proteome</keyword>
<name>A0A401VV93_STREY</name>
<feature type="region of interest" description="Disordered" evidence="4">
    <location>
        <begin position="49"/>
        <end position="81"/>
    </location>
</feature>
<dbReference type="InterPro" id="IPR016032">
    <property type="entry name" value="Sig_transdc_resp-reg_C-effctor"/>
</dbReference>
<evidence type="ECO:0000256" key="3">
    <source>
        <dbReference type="ARBA" id="ARBA00023163"/>
    </source>
</evidence>
<dbReference type="CDD" id="cd06170">
    <property type="entry name" value="LuxR_C_like"/>
    <property type="match status" value="1"/>
</dbReference>
<reference evidence="6 7" key="1">
    <citation type="submission" date="2018-11" db="EMBL/GenBank/DDBJ databases">
        <title>Whole genome sequence of Streptomyces paromomycinus NBRC 15454(T).</title>
        <authorList>
            <person name="Komaki H."/>
            <person name="Tamura T."/>
        </authorList>
    </citation>
    <scope>NUCLEOTIDE SEQUENCE [LARGE SCALE GENOMIC DNA]</scope>
    <source>
        <strain evidence="6 7">NBRC 15454</strain>
    </source>
</reference>
<dbReference type="GO" id="GO:0003677">
    <property type="term" value="F:DNA binding"/>
    <property type="evidence" value="ECO:0007669"/>
    <property type="project" value="UniProtKB-KW"/>
</dbReference>
<dbReference type="Proteomes" id="UP000286746">
    <property type="component" value="Unassembled WGS sequence"/>
</dbReference>
<keyword evidence="1" id="KW-0805">Transcription regulation</keyword>
<dbReference type="EMBL" id="BHZD01000001">
    <property type="protein sequence ID" value="GCD40992.1"/>
    <property type="molecule type" value="Genomic_DNA"/>
</dbReference>
<evidence type="ECO:0000256" key="4">
    <source>
        <dbReference type="SAM" id="MobiDB-lite"/>
    </source>
</evidence>
<gene>
    <name evidence="6" type="primary">devR</name>
    <name evidence="6" type="ORF">GKJPGBOP_00645</name>
</gene>
<evidence type="ECO:0000259" key="5">
    <source>
        <dbReference type="PROSITE" id="PS50043"/>
    </source>
</evidence>
<dbReference type="SUPFAM" id="SSF46894">
    <property type="entry name" value="C-terminal effector domain of the bipartite response regulators"/>
    <property type="match status" value="1"/>
</dbReference>